<feature type="compositionally biased region" description="Low complexity" evidence="1">
    <location>
        <begin position="97"/>
        <end position="109"/>
    </location>
</feature>
<dbReference type="Proteomes" id="UP000823982">
    <property type="component" value="Unassembled WGS sequence"/>
</dbReference>
<evidence type="ECO:0000313" key="3">
    <source>
        <dbReference type="EMBL" id="HIS24207.1"/>
    </source>
</evidence>
<protein>
    <submittedName>
        <fullName evidence="3">Uncharacterized protein</fullName>
    </submittedName>
</protein>
<comment type="caution">
    <text evidence="3">The sequence shown here is derived from an EMBL/GenBank/DDBJ whole genome shotgun (WGS) entry which is preliminary data.</text>
</comment>
<evidence type="ECO:0000313" key="4">
    <source>
        <dbReference type="Proteomes" id="UP000823982"/>
    </source>
</evidence>
<reference evidence="3" key="1">
    <citation type="submission" date="2020-10" db="EMBL/GenBank/DDBJ databases">
        <authorList>
            <person name="Gilroy R."/>
        </authorList>
    </citation>
    <scope>NUCLEOTIDE SEQUENCE</scope>
    <source>
        <strain evidence="3">CHK157-1446</strain>
    </source>
</reference>
<feature type="transmembrane region" description="Helical" evidence="2">
    <location>
        <begin position="70"/>
        <end position="86"/>
    </location>
</feature>
<evidence type="ECO:0000256" key="2">
    <source>
        <dbReference type="SAM" id="Phobius"/>
    </source>
</evidence>
<accession>A0A9D1JH95</accession>
<organism evidence="3 4">
    <name type="scientific">Candidatus Faeciplasma gallinarum</name>
    <dbReference type="NCBI Taxonomy" id="2840799"/>
    <lineage>
        <taxon>Bacteria</taxon>
        <taxon>Bacillati</taxon>
        <taxon>Bacillota</taxon>
        <taxon>Clostridia</taxon>
        <taxon>Eubacteriales</taxon>
        <taxon>Oscillospiraceae</taxon>
        <taxon>Oscillospiraceae incertae sedis</taxon>
        <taxon>Candidatus Faeciplasma</taxon>
    </lineage>
</organism>
<name>A0A9D1JH95_9FIRM</name>
<sequence>MLNTLLILRTAGIQSRFAPLPTWLHVVFCVVATVLFIALYIRHRRVNDILWLIVCDLTLLLQFFTDRYTAYAVGICEAILLVMIFLQHRSDKKESKAASGSSSAKGSSPDSDDLSDVEKAVKTERKQIIKDNSGDIIGQAFDNEGFDK</sequence>
<keyword evidence="2" id="KW-0812">Transmembrane</keyword>
<dbReference type="AlphaFoldDB" id="A0A9D1JH95"/>
<feature type="transmembrane region" description="Helical" evidence="2">
    <location>
        <begin position="20"/>
        <end position="41"/>
    </location>
</feature>
<feature type="region of interest" description="Disordered" evidence="1">
    <location>
        <begin position="95"/>
        <end position="119"/>
    </location>
</feature>
<keyword evidence="2" id="KW-0472">Membrane</keyword>
<feature type="transmembrane region" description="Helical" evidence="2">
    <location>
        <begin position="48"/>
        <end position="64"/>
    </location>
</feature>
<reference evidence="3" key="2">
    <citation type="journal article" date="2021" name="PeerJ">
        <title>Extensive microbial diversity within the chicken gut microbiome revealed by metagenomics and culture.</title>
        <authorList>
            <person name="Gilroy R."/>
            <person name="Ravi A."/>
            <person name="Getino M."/>
            <person name="Pursley I."/>
            <person name="Horton D.L."/>
            <person name="Alikhan N.F."/>
            <person name="Baker D."/>
            <person name="Gharbi K."/>
            <person name="Hall N."/>
            <person name="Watson M."/>
            <person name="Adriaenssens E.M."/>
            <person name="Foster-Nyarko E."/>
            <person name="Jarju S."/>
            <person name="Secka A."/>
            <person name="Antonio M."/>
            <person name="Oren A."/>
            <person name="Chaudhuri R.R."/>
            <person name="La Ragione R."/>
            <person name="Hildebrand F."/>
            <person name="Pallen M.J."/>
        </authorList>
    </citation>
    <scope>NUCLEOTIDE SEQUENCE</scope>
    <source>
        <strain evidence="3">CHK157-1446</strain>
    </source>
</reference>
<dbReference type="EMBL" id="DVIR01000023">
    <property type="protein sequence ID" value="HIS24207.1"/>
    <property type="molecule type" value="Genomic_DNA"/>
</dbReference>
<proteinExistence type="predicted"/>
<gene>
    <name evidence="3" type="ORF">IAD01_02250</name>
</gene>
<evidence type="ECO:0000256" key="1">
    <source>
        <dbReference type="SAM" id="MobiDB-lite"/>
    </source>
</evidence>
<keyword evidence="2" id="KW-1133">Transmembrane helix</keyword>